<keyword evidence="2" id="KW-0472">Membrane</keyword>
<sequence>MESLRKESVSKTEFESSVSVPMMALSDAEIQQLKDQNQQRVKRVVALVAVAITTIAIILVALSLSLGPKIDQLVSESLESKMSSTELLLGPKRTAGEWADKAKRTAGWEKHQRVHAIRRRRRGAVRKRKERINGSTPSVDDDVKPFGRKEAAPTGPRHPSTTT</sequence>
<dbReference type="WBParaSite" id="GPLIN_000134400">
    <property type="protein sequence ID" value="GPLIN_000134400"/>
    <property type="gene ID" value="GPLIN_000134400"/>
</dbReference>
<organism evidence="3 4">
    <name type="scientific">Globodera pallida</name>
    <name type="common">Potato cyst nematode worm</name>
    <name type="synonym">Heterodera pallida</name>
    <dbReference type="NCBI Taxonomy" id="36090"/>
    <lineage>
        <taxon>Eukaryota</taxon>
        <taxon>Metazoa</taxon>
        <taxon>Ecdysozoa</taxon>
        <taxon>Nematoda</taxon>
        <taxon>Chromadorea</taxon>
        <taxon>Rhabditida</taxon>
        <taxon>Tylenchina</taxon>
        <taxon>Tylenchomorpha</taxon>
        <taxon>Tylenchoidea</taxon>
        <taxon>Heteroderidae</taxon>
        <taxon>Heteroderinae</taxon>
        <taxon>Globodera</taxon>
    </lineage>
</organism>
<keyword evidence="3" id="KW-1185">Reference proteome</keyword>
<proteinExistence type="predicted"/>
<evidence type="ECO:0000313" key="4">
    <source>
        <dbReference type="WBParaSite" id="GPLIN_000134400"/>
    </source>
</evidence>
<feature type="compositionally biased region" description="Basic and acidic residues" evidence="1">
    <location>
        <begin position="98"/>
        <end position="111"/>
    </location>
</feature>
<feature type="region of interest" description="Disordered" evidence="1">
    <location>
        <begin position="98"/>
        <end position="163"/>
    </location>
</feature>
<protein>
    <submittedName>
        <fullName evidence="4">Col_cuticle_N domain-containing protein</fullName>
    </submittedName>
</protein>
<evidence type="ECO:0000256" key="2">
    <source>
        <dbReference type="SAM" id="Phobius"/>
    </source>
</evidence>
<feature type="transmembrane region" description="Helical" evidence="2">
    <location>
        <begin position="44"/>
        <end position="66"/>
    </location>
</feature>
<evidence type="ECO:0000256" key="1">
    <source>
        <dbReference type="SAM" id="MobiDB-lite"/>
    </source>
</evidence>
<keyword evidence="2" id="KW-1133">Transmembrane helix</keyword>
<evidence type="ECO:0000313" key="3">
    <source>
        <dbReference type="Proteomes" id="UP000050741"/>
    </source>
</evidence>
<feature type="compositionally biased region" description="Basic and acidic residues" evidence="1">
    <location>
        <begin position="141"/>
        <end position="151"/>
    </location>
</feature>
<dbReference type="AlphaFoldDB" id="A0A183BL62"/>
<keyword evidence="2" id="KW-0812">Transmembrane</keyword>
<name>A0A183BL62_GLOPA</name>
<accession>A0A183BL62</accession>
<dbReference type="Proteomes" id="UP000050741">
    <property type="component" value="Unassembled WGS sequence"/>
</dbReference>
<feature type="compositionally biased region" description="Basic residues" evidence="1">
    <location>
        <begin position="112"/>
        <end position="130"/>
    </location>
</feature>
<reference evidence="3" key="1">
    <citation type="submission" date="2014-05" db="EMBL/GenBank/DDBJ databases">
        <title>The genome and life-stage specific transcriptomes of Globodera pallida elucidate key aspects of plant parasitism by a cyst nematode.</title>
        <authorList>
            <person name="Cotton J.A."/>
            <person name="Lilley C.J."/>
            <person name="Jones L.M."/>
            <person name="Kikuchi T."/>
            <person name="Reid A.J."/>
            <person name="Thorpe P."/>
            <person name="Tsai I.J."/>
            <person name="Beasley H."/>
            <person name="Blok V."/>
            <person name="Cock P.J.A."/>
            <person name="Van den Akker S.E."/>
            <person name="Holroyd N."/>
            <person name="Hunt M."/>
            <person name="Mantelin S."/>
            <person name="Naghra H."/>
            <person name="Pain A."/>
            <person name="Palomares-Rius J.E."/>
            <person name="Zarowiecki M."/>
            <person name="Berriman M."/>
            <person name="Jones J.T."/>
            <person name="Urwin P.E."/>
        </authorList>
    </citation>
    <scope>NUCLEOTIDE SEQUENCE [LARGE SCALE GENOMIC DNA]</scope>
    <source>
        <strain evidence="3">Lindley</strain>
    </source>
</reference>
<reference evidence="4" key="2">
    <citation type="submission" date="2016-06" db="UniProtKB">
        <authorList>
            <consortium name="WormBaseParasite"/>
        </authorList>
    </citation>
    <scope>IDENTIFICATION</scope>
</reference>